<protein>
    <submittedName>
        <fullName evidence="1">Putative Negative transcriptional regulator</fullName>
    </submittedName>
</protein>
<name>E6PGF5_9ZZZZ</name>
<comment type="caution">
    <text evidence="1">The sequence shown here is derived from an EMBL/GenBank/DDBJ whole genome shotgun (WGS) entry which is preliminary data.</text>
</comment>
<reference evidence="1" key="1">
    <citation type="submission" date="2009-10" db="EMBL/GenBank/DDBJ databases">
        <title>Diversity of trophic interactions inside an arsenic-rich microbial ecosystem.</title>
        <authorList>
            <person name="Bertin P.N."/>
            <person name="Heinrich-Salmeron A."/>
            <person name="Pelletier E."/>
            <person name="Goulhen-Chollet F."/>
            <person name="Arsene-Ploetze F."/>
            <person name="Gallien S."/>
            <person name="Calteau A."/>
            <person name="Vallenet D."/>
            <person name="Casiot C."/>
            <person name="Chane-Woon-Ming B."/>
            <person name="Giloteaux L."/>
            <person name="Barakat M."/>
            <person name="Bonnefoy V."/>
            <person name="Bruneel O."/>
            <person name="Chandler M."/>
            <person name="Cleiss J."/>
            <person name="Duran R."/>
            <person name="Elbaz-Poulichet F."/>
            <person name="Fonknechten N."/>
            <person name="Lauga B."/>
            <person name="Mornico D."/>
            <person name="Ortet P."/>
            <person name="Schaeffer C."/>
            <person name="Siguier P."/>
            <person name="Alexander Thil Smith A."/>
            <person name="Van Dorsselaer A."/>
            <person name="Weissenbach J."/>
            <person name="Medigue C."/>
            <person name="Le Paslier D."/>
        </authorList>
    </citation>
    <scope>NUCLEOTIDE SEQUENCE</scope>
</reference>
<evidence type="ECO:0000313" key="1">
    <source>
        <dbReference type="EMBL" id="CBH75543.1"/>
    </source>
</evidence>
<dbReference type="PANTHER" id="PTHR35802">
    <property type="entry name" value="PROTEASE SYNTHASE AND SPORULATION PROTEIN PAI 2"/>
    <property type="match status" value="1"/>
</dbReference>
<sequence length="208" mass="23175">MYRPPAFAFDDEVEIDRLIEHYPFGVLVTAGSDGFPRATHLPMLAQRSESGLVLIGHIARANPQCDAIQAGAAALAVFTGAHAYISPSWYDPLYPQVPTWNYSAVHARGYLREVSEPQAILARLTAHFEANFERPWEFAKLDASFVEQQVRGIVAFELLVERIDGKAKLSQNREARDTAGAIAGLRASGEPLDRECAAEMQRYYDRRP</sequence>
<dbReference type="EMBL" id="CABL01000011">
    <property type="protein sequence ID" value="CBH75543.1"/>
    <property type="molecule type" value="Genomic_DNA"/>
</dbReference>
<dbReference type="InterPro" id="IPR007396">
    <property type="entry name" value="TR_PAI2-type"/>
</dbReference>
<dbReference type="PANTHER" id="PTHR35802:SF1">
    <property type="entry name" value="PROTEASE SYNTHASE AND SPORULATION PROTEIN PAI 2"/>
    <property type="match status" value="1"/>
</dbReference>
<dbReference type="AlphaFoldDB" id="E6PGF5"/>
<dbReference type="Pfam" id="PF04299">
    <property type="entry name" value="FMN_bind_2"/>
    <property type="match status" value="1"/>
</dbReference>
<dbReference type="SUPFAM" id="SSF50475">
    <property type="entry name" value="FMN-binding split barrel"/>
    <property type="match status" value="1"/>
</dbReference>
<accession>E6PGF5</accession>
<gene>
    <name evidence="1" type="ORF">CARN1_2613</name>
</gene>
<organism evidence="1">
    <name type="scientific">mine drainage metagenome</name>
    <dbReference type="NCBI Taxonomy" id="410659"/>
    <lineage>
        <taxon>unclassified sequences</taxon>
        <taxon>metagenomes</taxon>
        <taxon>ecological metagenomes</taxon>
    </lineage>
</organism>
<dbReference type="PIRSF" id="PIRSF010372">
    <property type="entry name" value="PaiB"/>
    <property type="match status" value="1"/>
</dbReference>
<dbReference type="Gene3D" id="2.30.110.10">
    <property type="entry name" value="Electron Transport, Fmn-binding Protein, Chain A"/>
    <property type="match status" value="1"/>
</dbReference>
<dbReference type="InterPro" id="IPR012349">
    <property type="entry name" value="Split_barrel_FMN-bd"/>
</dbReference>
<proteinExistence type="predicted"/>